<dbReference type="CDD" id="cd01172">
    <property type="entry name" value="RfaE_like"/>
    <property type="match status" value="1"/>
</dbReference>
<keyword evidence="5" id="KW-1185">Reference proteome</keyword>
<dbReference type="PROSITE" id="PS00583">
    <property type="entry name" value="PFKB_KINASES_1"/>
    <property type="match status" value="1"/>
</dbReference>
<evidence type="ECO:0000313" key="5">
    <source>
        <dbReference type="Proteomes" id="UP000477311"/>
    </source>
</evidence>
<evidence type="ECO:0000259" key="3">
    <source>
        <dbReference type="Pfam" id="PF00294"/>
    </source>
</evidence>
<proteinExistence type="predicted"/>
<dbReference type="GO" id="GO:0033785">
    <property type="term" value="F:heptose 7-phosphate kinase activity"/>
    <property type="evidence" value="ECO:0007669"/>
    <property type="project" value="TreeGrafter"/>
</dbReference>
<organism evidence="4 5">
    <name type="scientific">Limisphaera ngatamarikiensis</name>
    <dbReference type="NCBI Taxonomy" id="1324935"/>
    <lineage>
        <taxon>Bacteria</taxon>
        <taxon>Pseudomonadati</taxon>
        <taxon>Verrucomicrobiota</taxon>
        <taxon>Verrucomicrobiia</taxon>
        <taxon>Limisphaerales</taxon>
        <taxon>Limisphaeraceae</taxon>
        <taxon>Limisphaera</taxon>
    </lineage>
</organism>
<dbReference type="Gene3D" id="3.40.1190.20">
    <property type="match status" value="1"/>
</dbReference>
<dbReference type="GO" id="GO:0016773">
    <property type="term" value="F:phosphotransferase activity, alcohol group as acceptor"/>
    <property type="evidence" value="ECO:0007669"/>
    <property type="project" value="InterPro"/>
</dbReference>
<reference evidence="4 5" key="1">
    <citation type="submission" date="2020-02" db="EMBL/GenBank/DDBJ databases">
        <title>Draft genome sequence of Limisphaera ngatamarikiensis NGM72.4T, a thermophilic Verrucomicrobia grouped in subdivision 3.</title>
        <authorList>
            <person name="Carere C.R."/>
            <person name="Steen J."/>
            <person name="Hugenholtz P."/>
            <person name="Stott M.B."/>
        </authorList>
    </citation>
    <scope>NUCLEOTIDE SEQUENCE [LARGE SCALE GENOMIC DNA]</scope>
    <source>
        <strain evidence="4 5">NGM72.4</strain>
    </source>
</reference>
<dbReference type="RefSeq" id="WP_165108142.1">
    <property type="nucleotide sequence ID" value="NZ_JAAKYA010000072.1"/>
</dbReference>
<dbReference type="InterPro" id="IPR029056">
    <property type="entry name" value="Ribokinase-like"/>
</dbReference>
<dbReference type="PANTHER" id="PTHR46969:SF1">
    <property type="entry name" value="BIFUNCTIONAL PROTEIN HLDE"/>
    <property type="match status" value="1"/>
</dbReference>
<name>A0A6M1RQP8_9BACT</name>
<comment type="caution">
    <text evidence="4">The sequence shown here is derived from an EMBL/GenBank/DDBJ whole genome shotgun (WGS) entry which is preliminary data.</text>
</comment>
<protein>
    <submittedName>
        <fullName evidence="4">D-glycero-beta-D-manno-heptose-7-phosphate kinase</fullName>
    </submittedName>
</protein>
<dbReference type="Pfam" id="PF00294">
    <property type="entry name" value="PfkB"/>
    <property type="match status" value="1"/>
</dbReference>
<evidence type="ECO:0000313" key="4">
    <source>
        <dbReference type="EMBL" id="NGO39879.1"/>
    </source>
</evidence>
<keyword evidence="2 4" id="KW-0418">Kinase</keyword>
<accession>A0A6M1RQP8</accession>
<dbReference type="Proteomes" id="UP000477311">
    <property type="component" value="Unassembled WGS sequence"/>
</dbReference>
<keyword evidence="1" id="KW-0808">Transferase</keyword>
<dbReference type="InterPro" id="IPR011611">
    <property type="entry name" value="PfkB_dom"/>
</dbReference>
<dbReference type="SUPFAM" id="SSF53613">
    <property type="entry name" value="Ribokinase-like"/>
    <property type="match status" value="1"/>
</dbReference>
<dbReference type="GO" id="GO:0033786">
    <property type="term" value="F:heptose-1-phosphate adenylyltransferase activity"/>
    <property type="evidence" value="ECO:0007669"/>
    <property type="project" value="TreeGrafter"/>
</dbReference>
<sequence>MRPPLLSRQRARTLLRTARQRNILVVGDVMLDRFIWGHVSRISPEAPVPVVEFERESFMPGGAANVARNLAALGCTVQLFGAVGTDPEARQLQLLLRQHHIGCRGLLHLPGRCTSVKTRIVAQKQQVVRLDRESNGPLEPATAHQLLQRLARAIPQADAVIVADYAKGIVTDELLARLKPLCRRHGVWLSLDPKPVHSLDLTGLSLLTPNRREAFELAGLRDTHRTPDPLQDPQLRETAARLMQQFQPALLLITLGEQGMLLCRRQESPLHIPTVAREVFDVSGAGDTVIAAFTLAVVAGASPTEAAAFANHAAGIVVGKFGTATASPDEILASLTPG</sequence>
<dbReference type="FunFam" id="3.40.1190.20:FF:000002">
    <property type="entry name" value="Bifunctional protein HldE"/>
    <property type="match status" value="1"/>
</dbReference>
<dbReference type="PROSITE" id="PS00584">
    <property type="entry name" value="PFKB_KINASES_2"/>
    <property type="match status" value="1"/>
</dbReference>
<dbReference type="EMBL" id="JAAKYA010000072">
    <property type="protein sequence ID" value="NGO39879.1"/>
    <property type="molecule type" value="Genomic_DNA"/>
</dbReference>
<dbReference type="NCBIfam" id="TIGR02198">
    <property type="entry name" value="rfaE_dom_I"/>
    <property type="match status" value="1"/>
</dbReference>
<dbReference type="PANTHER" id="PTHR46969">
    <property type="entry name" value="BIFUNCTIONAL PROTEIN HLDE"/>
    <property type="match status" value="1"/>
</dbReference>
<evidence type="ECO:0000256" key="1">
    <source>
        <dbReference type="ARBA" id="ARBA00022679"/>
    </source>
</evidence>
<gene>
    <name evidence="4" type="primary">rfaE1</name>
    <name evidence="4" type="ORF">G4L39_10810</name>
</gene>
<dbReference type="AlphaFoldDB" id="A0A6M1RQP8"/>
<evidence type="ECO:0000256" key="2">
    <source>
        <dbReference type="ARBA" id="ARBA00022777"/>
    </source>
</evidence>
<dbReference type="InterPro" id="IPR002173">
    <property type="entry name" value="Carboh/pur_kinase_PfkB_CS"/>
</dbReference>
<dbReference type="InterPro" id="IPR011913">
    <property type="entry name" value="RfaE_dom_I"/>
</dbReference>
<dbReference type="GO" id="GO:0005829">
    <property type="term" value="C:cytosol"/>
    <property type="evidence" value="ECO:0007669"/>
    <property type="project" value="TreeGrafter"/>
</dbReference>
<feature type="domain" description="Carbohydrate kinase PfkB" evidence="3">
    <location>
        <begin position="21"/>
        <end position="328"/>
    </location>
</feature>